<evidence type="ECO:0000313" key="6">
    <source>
        <dbReference type="EMBL" id="REK69409.1"/>
    </source>
</evidence>
<dbReference type="GO" id="GO:0000976">
    <property type="term" value="F:transcription cis-regulatory region binding"/>
    <property type="evidence" value="ECO:0007669"/>
    <property type="project" value="TreeGrafter"/>
</dbReference>
<dbReference type="PANTHER" id="PTHR30126:SF39">
    <property type="entry name" value="HTH-TYPE TRANSCRIPTIONAL REGULATOR CYSL"/>
    <property type="match status" value="1"/>
</dbReference>
<dbReference type="Proteomes" id="UP000261905">
    <property type="component" value="Unassembled WGS sequence"/>
</dbReference>
<dbReference type="AlphaFoldDB" id="A0A371P0E8"/>
<dbReference type="Gene3D" id="3.40.190.10">
    <property type="entry name" value="Periplasmic binding protein-like II"/>
    <property type="match status" value="2"/>
</dbReference>
<organism evidence="6 7">
    <name type="scientific">Paenibacillus paeoniae</name>
    <dbReference type="NCBI Taxonomy" id="2292705"/>
    <lineage>
        <taxon>Bacteria</taxon>
        <taxon>Bacillati</taxon>
        <taxon>Bacillota</taxon>
        <taxon>Bacilli</taxon>
        <taxon>Bacillales</taxon>
        <taxon>Paenibacillaceae</taxon>
        <taxon>Paenibacillus</taxon>
    </lineage>
</organism>
<keyword evidence="3" id="KW-0238">DNA-binding</keyword>
<proteinExistence type="inferred from homology"/>
<dbReference type="InterPro" id="IPR005119">
    <property type="entry name" value="LysR_subst-bd"/>
</dbReference>
<evidence type="ECO:0000256" key="3">
    <source>
        <dbReference type="ARBA" id="ARBA00023125"/>
    </source>
</evidence>
<dbReference type="InterPro" id="IPR000847">
    <property type="entry name" value="LysR_HTH_N"/>
</dbReference>
<keyword evidence="2" id="KW-0805">Transcription regulation</keyword>
<dbReference type="PANTHER" id="PTHR30126">
    <property type="entry name" value="HTH-TYPE TRANSCRIPTIONAL REGULATOR"/>
    <property type="match status" value="1"/>
</dbReference>
<dbReference type="SUPFAM" id="SSF46785">
    <property type="entry name" value="Winged helix' DNA-binding domain"/>
    <property type="match status" value="1"/>
</dbReference>
<evidence type="ECO:0000256" key="4">
    <source>
        <dbReference type="ARBA" id="ARBA00023163"/>
    </source>
</evidence>
<dbReference type="Pfam" id="PF03466">
    <property type="entry name" value="LysR_substrate"/>
    <property type="match status" value="1"/>
</dbReference>
<evidence type="ECO:0000256" key="1">
    <source>
        <dbReference type="ARBA" id="ARBA00009437"/>
    </source>
</evidence>
<dbReference type="Gene3D" id="1.10.10.10">
    <property type="entry name" value="Winged helix-like DNA-binding domain superfamily/Winged helix DNA-binding domain"/>
    <property type="match status" value="1"/>
</dbReference>
<dbReference type="OrthoDB" id="9785745at2"/>
<evidence type="ECO:0000313" key="7">
    <source>
        <dbReference type="Proteomes" id="UP000261905"/>
    </source>
</evidence>
<dbReference type="GO" id="GO:0003700">
    <property type="term" value="F:DNA-binding transcription factor activity"/>
    <property type="evidence" value="ECO:0007669"/>
    <property type="project" value="InterPro"/>
</dbReference>
<keyword evidence="4" id="KW-0804">Transcription</keyword>
<accession>A0A371P0E8</accession>
<dbReference type="InterPro" id="IPR036388">
    <property type="entry name" value="WH-like_DNA-bd_sf"/>
</dbReference>
<dbReference type="Pfam" id="PF00126">
    <property type="entry name" value="HTH_1"/>
    <property type="match status" value="1"/>
</dbReference>
<dbReference type="EMBL" id="QUBQ01000008">
    <property type="protein sequence ID" value="REK69409.1"/>
    <property type="molecule type" value="Genomic_DNA"/>
</dbReference>
<reference evidence="6 7" key="1">
    <citation type="submission" date="2018-08" db="EMBL/GenBank/DDBJ databases">
        <title>Paenibacillus sp. M4BSY-1, whole genome shotgun sequence.</title>
        <authorList>
            <person name="Tuo L."/>
        </authorList>
    </citation>
    <scope>NUCLEOTIDE SEQUENCE [LARGE SCALE GENOMIC DNA]</scope>
    <source>
        <strain evidence="6 7">M4BSY-1</strain>
    </source>
</reference>
<sequence>MSLLKMKLIVYIDRYKQITAVANALELKQPTISFHMKKMEEEWGVKLFESRTGKVLLTPSGKMLLNYALQITALYDEAMTRLSDMHDSKRKRFVIGCSNSAAAYMTYSSALRQLQSLRGLANISVVVHEREELFDKLEQGTVDLVLCGEDRIHGESGNYHHQVINSGALKLVGASVHPLLASAEGGALSSDMLSDAAETVELGDVSVQQCIAKWSQSENHYFHTGVSYGSVELVLNHLADADTLTLLPECLIPRDGRFAVLPLWGDVPAWKLIASWSRHYWDQELIVAIMRLLSPQPAS</sequence>
<gene>
    <name evidence="6" type="ORF">DX130_24960</name>
</gene>
<comment type="caution">
    <text evidence="6">The sequence shown here is derived from an EMBL/GenBank/DDBJ whole genome shotgun (WGS) entry which is preliminary data.</text>
</comment>
<dbReference type="InterPro" id="IPR036390">
    <property type="entry name" value="WH_DNA-bd_sf"/>
</dbReference>
<feature type="domain" description="HTH lysR-type" evidence="5">
    <location>
        <begin position="1"/>
        <end position="58"/>
    </location>
</feature>
<dbReference type="RefSeq" id="WP_116050000.1">
    <property type="nucleotide sequence ID" value="NZ_QUBQ01000008.1"/>
</dbReference>
<comment type="similarity">
    <text evidence="1">Belongs to the LysR transcriptional regulatory family.</text>
</comment>
<dbReference type="SUPFAM" id="SSF53850">
    <property type="entry name" value="Periplasmic binding protein-like II"/>
    <property type="match status" value="1"/>
</dbReference>
<evidence type="ECO:0000259" key="5">
    <source>
        <dbReference type="PROSITE" id="PS50931"/>
    </source>
</evidence>
<name>A0A371P0E8_9BACL</name>
<evidence type="ECO:0000256" key="2">
    <source>
        <dbReference type="ARBA" id="ARBA00023015"/>
    </source>
</evidence>
<protein>
    <submittedName>
        <fullName evidence="6">LysR family transcriptional regulator</fullName>
    </submittedName>
</protein>
<dbReference type="PROSITE" id="PS50931">
    <property type="entry name" value="HTH_LYSR"/>
    <property type="match status" value="1"/>
</dbReference>
<keyword evidence="7" id="KW-1185">Reference proteome</keyword>